<name>A0A7X5LNU4_9ALTE</name>
<keyword evidence="2" id="KW-1185">Reference proteome</keyword>
<dbReference type="AlphaFoldDB" id="A0A7X5LNU4"/>
<dbReference type="Pfam" id="PF07209">
    <property type="entry name" value="DUF1415"/>
    <property type="match status" value="1"/>
</dbReference>
<dbReference type="EMBL" id="JAAAWN010000028">
    <property type="protein sequence ID" value="NDV92784.1"/>
    <property type="molecule type" value="Genomic_DNA"/>
</dbReference>
<sequence length="189" mass="21380">MLDADYIAATLRWVDEIVIHHNFCPFARHARYPGGIYCHVSHGDTGDILAALFDECQRLDNNPAIATTLMILVSPDTATFDSYLDVLAIGEKMLSDWGYAGTYQLASFHPDYQFEGEAEDSVANYTNRSPFPLLHLIRESDIAKYMKNEDDAEKIYRHNIEQANALGCPYFSAKLQALKTPQCERPLQE</sequence>
<dbReference type="RefSeq" id="WP_163087824.1">
    <property type="nucleotide sequence ID" value="NZ_JAAAWN010000028.1"/>
</dbReference>
<accession>A0A7X5LNU4</accession>
<protein>
    <submittedName>
        <fullName evidence="1">DUF1415 family protein</fullName>
    </submittedName>
</protein>
<evidence type="ECO:0000313" key="2">
    <source>
        <dbReference type="Proteomes" id="UP000470213"/>
    </source>
</evidence>
<dbReference type="Proteomes" id="UP000470213">
    <property type="component" value="Unassembled WGS sequence"/>
</dbReference>
<dbReference type="InterPro" id="IPR009858">
    <property type="entry name" value="DUF1415"/>
</dbReference>
<gene>
    <name evidence="1" type="ORF">GTH32_16535</name>
</gene>
<organism evidence="1 2">
    <name type="scientific">Alteromonas profundi</name>
    <dbReference type="NCBI Taxonomy" id="2696062"/>
    <lineage>
        <taxon>Bacteria</taxon>
        <taxon>Pseudomonadati</taxon>
        <taxon>Pseudomonadota</taxon>
        <taxon>Gammaproteobacteria</taxon>
        <taxon>Alteromonadales</taxon>
        <taxon>Alteromonadaceae</taxon>
        <taxon>Alteromonas/Salinimonas group</taxon>
        <taxon>Alteromonas</taxon>
    </lineage>
</organism>
<proteinExistence type="predicted"/>
<evidence type="ECO:0000313" key="1">
    <source>
        <dbReference type="EMBL" id="NDV92784.1"/>
    </source>
</evidence>
<comment type="caution">
    <text evidence="1">The sequence shown here is derived from an EMBL/GenBank/DDBJ whole genome shotgun (WGS) entry which is preliminary data.</text>
</comment>
<reference evidence="1 2" key="1">
    <citation type="submission" date="2020-01" db="EMBL/GenBank/DDBJ databases">
        <authorList>
            <person name="Chen J."/>
            <person name="Zhu S."/>
            <person name="Yang J."/>
        </authorList>
    </citation>
    <scope>NUCLEOTIDE SEQUENCE [LARGE SCALE GENOMIC DNA]</scope>
    <source>
        <strain evidence="1 2">345S023</strain>
    </source>
</reference>